<name>A0A7J9KGC5_9ROSI</name>
<protein>
    <submittedName>
        <fullName evidence="1">Uncharacterized protein</fullName>
    </submittedName>
</protein>
<accession>A0A7J9KGC5</accession>
<keyword evidence="2" id="KW-1185">Reference proteome</keyword>
<proteinExistence type="predicted"/>
<reference evidence="1 2" key="1">
    <citation type="journal article" date="2019" name="Genome Biol. Evol.">
        <title>Insights into the evolution of the New World diploid cottons (Gossypium, subgenus Houzingenia) based on genome sequencing.</title>
        <authorList>
            <person name="Grover C.E."/>
            <person name="Arick M.A. 2nd"/>
            <person name="Thrash A."/>
            <person name="Conover J.L."/>
            <person name="Sanders W.S."/>
            <person name="Peterson D.G."/>
            <person name="Frelichowski J.E."/>
            <person name="Scheffler J.A."/>
            <person name="Scheffler B.E."/>
            <person name="Wendel J.F."/>
        </authorList>
    </citation>
    <scope>NUCLEOTIDE SEQUENCE [LARGE SCALE GENOMIC DNA]</scope>
    <source>
        <strain evidence="1">6</strain>
        <tissue evidence="1">Leaf</tissue>
    </source>
</reference>
<evidence type="ECO:0000313" key="2">
    <source>
        <dbReference type="Proteomes" id="UP000593575"/>
    </source>
</evidence>
<dbReference type="Proteomes" id="UP000593575">
    <property type="component" value="Unassembled WGS sequence"/>
</dbReference>
<dbReference type="EMBL" id="JABFAE010416243">
    <property type="protein sequence ID" value="MBA0845498.1"/>
    <property type="molecule type" value="Genomic_DNA"/>
</dbReference>
<sequence>YSTLPIELDVLPIQLWVLLTSISRTHSNKQGSFGVGLLSIPRSNLLISLEFYRYLKDFYPNKSKFYRYKRTYTNRTSPTIIFWKDFNRYKFPFTDITKLHIAFNACFYGCNDSILFLTSTNVHKVVRGLKYKVKTLH</sequence>
<organism evidence="1 2">
    <name type="scientific">Gossypium armourianum</name>
    <dbReference type="NCBI Taxonomy" id="34283"/>
    <lineage>
        <taxon>Eukaryota</taxon>
        <taxon>Viridiplantae</taxon>
        <taxon>Streptophyta</taxon>
        <taxon>Embryophyta</taxon>
        <taxon>Tracheophyta</taxon>
        <taxon>Spermatophyta</taxon>
        <taxon>Magnoliopsida</taxon>
        <taxon>eudicotyledons</taxon>
        <taxon>Gunneridae</taxon>
        <taxon>Pentapetalae</taxon>
        <taxon>rosids</taxon>
        <taxon>malvids</taxon>
        <taxon>Malvales</taxon>
        <taxon>Malvaceae</taxon>
        <taxon>Malvoideae</taxon>
        <taxon>Gossypium</taxon>
    </lineage>
</organism>
<gene>
    <name evidence="1" type="ORF">Goarm_022686</name>
</gene>
<comment type="caution">
    <text evidence="1">The sequence shown here is derived from an EMBL/GenBank/DDBJ whole genome shotgun (WGS) entry which is preliminary data.</text>
</comment>
<dbReference type="AlphaFoldDB" id="A0A7J9KGC5"/>
<feature type="non-terminal residue" evidence="1">
    <location>
        <position position="1"/>
    </location>
</feature>
<evidence type="ECO:0000313" key="1">
    <source>
        <dbReference type="EMBL" id="MBA0845498.1"/>
    </source>
</evidence>